<dbReference type="Proteomes" id="UP000198706">
    <property type="component" value="Unassembled WGS sequence"/>
</dbReference>
<dbReference type="PROSITE" id="PS50110">
    <property type="entry name" value="RESPONSE_REGULATORY"/>
    <property type="match status" value="1"/>
</dbReference>
<feature type="domain" description="Histidine kinase" evidence="9">
    <location>
        <begin position="189"/>
        <end position="397"/>
    </location>
</feature>
<dbReference type="Pfam" id="PF00512">
    <property type="entry name" value="HisKA"/>
    <property type="match status" value="1"/>
</dbReference>
<evidence type="ECO:0000256" key="6">
    <source>
        <dbReference type="ARBA" id="ARBA00023012"/>
    </source>
</evidence>
<dbReference type="PANTHER" id="PTHR43711:SF31">
    <property type="entry name" value="HISTIDINE KINASE"/>
    <property type="match status" value="1"/>
</dbReference>
<feature type="transmembrane region" description="Helical" evidence="8">
    <location>
        <begin position="15"/>
        <end position="34"/>
    </location>
</feature>
<comment type="catalytic activity">
    <reaction evidence="1">
        <text>ATP + protein L-histidine = ADP + protein N-phospho-L-histidine.</text>
        <dbReference type="EC" id="2.7.13.3"/>
    </reaction>
</comment>
<name>A0A1G9C6L0_9PSED</name>
<dbReference type="PRINTS" id="PR00344">
    <property type="entry name" value="BCTRLSENSOR"/>
</dbReference>
<evidence type="ECO:0000256" key="3">
    <source>
        <dbReference type="ARBA" id="ARBA00022553"/>
    </source>
</evidence>
<dbReference type="PANTHER" id="PTHR43711">
    <property type="entry name" value="TWO-COMPONENT HISTIDINE KINASE"/>
    <property type="match status" value="1"/>
</dbReference>
<dbReference type="SMART" id="SM00448">
    <property type="entry name" value="REC"/>
    <property type="match status" value="1"/>
</dbReference>
<dbReference type="InterPro" id="IPR050736">
    <property type="entry name" value="Sensor_HK_Regulatory"/>
</dbReference>
<evidence type="ECO:0000256" key="7">
    <source>
        <dbReference type="PROSITE-ProRule" id="PRU00169"/>
    </source>
</evidence>
<keyword evidence="3 7" id="KW-0597">Phosphoprotein</keyword>
<dbReference type="SMART" id="SM00388">
    <property type="entry name" value="HisKA"/>
    <property type="match status" value="1"/>
</dbReference>
<sequence>MSRQNNTGDTERSQAIVRLIIIFLAILYVAIVLAAGYAPPERTLPILIYSVGSFTFSLGLFAVIVRWPGMYPLRRLSGMLNDYMGITFAMVMGGEALLPLFAVLLWVTVGNGLRFGSRYLAVATGMALLTLGIVAWLNTYWLEHPYQVATLALTTIIVPAYAHLLLNQTRRASEEATAATQAKSRFLAQASHDLRQPIHSISLFTACLRDAELGAQERQMVDNIDRSLHSVSQLFRSILDIYTLDNGKVVPRPEVIPLQPLLEDLLLQNAEAARWAGVEIKLRPTRCCVRCDPGLLTTMLQNLLSNALKYAPGRPVLIGCRRRGGGVAIELYDRGGGIATEHLAQVFEEFYRVRQPRDKDIEGVGLGLSIVRRLGDLMGLQVRIASRPGRGTLVVVQGLERASPAELRPATGRALPSQLLEGLHVTLIEDDRRVLQATASLLEKWGCVVRMETAMPDGGGHCDLIVTDYDLGTEVSGADCIARLRHLHGRRIPAVVITGHDVKRVQEAVGDKDIPVLAKPVRPAELRSVLSALRLGAKAQAAA</sequence>
<dbReference type="InterPro" id="IPR001789">
    <property type="entry name" value="Sig_transdc_resp-reg_receiver"/>
</dbReference>
<dbReference type="SMART" id="SM00387">
    <property type="entry name" value="HATPase_c"/>
    <property type="match status" value="1"/>
</dbReference>
<reference evidence="11 12" key="1">
    <citation type="submission" date="2016-10" db="EMBL/GenBank/DDBJ databases">
        <authorList>
            <person name="de Groot N.N."/>
        </authorList>
    </citation>
    <scope>NUCLEOTIDE SEQUENCE [LARGE SCALE GENOMIC DNA]</scope>
    <source>
        <strain evidence="11 12">JCM 21544</strain>
    </source>
</reference>
<keyword evidence="4" id="KW-0808">Transferase</keyword>
<feature type="transmembrane region" description="Helical" evidence="8">
    <location>
        <begin position="85"/>
        <end position="107"/>
    </location>
</feature>
<dbReference type="Gene3D" id="3.40.50.2300">
    <property type="match status" value="1"/>
</dbReference>
<dbReference type="InterPro" id="IPR036890">
    <property type="entry name" value="HATPase_C_sf"/>
</dbReference>
<dbReference type="Gene3D" id="1.10.287.130">
    <property type="match status" value="1"/>
</dbReference>
<feature type="transmembrane region" description="Helical" evidence="8">
    <location>
        <begin position="148"/>
        <end position="166"/>
    </location>
</feature>
<evidence type="ECO:0000259" key="9">
    <source>
        <dbReference type="PROSITE" id="PS50109"/>
    </source>
</evidence>
<accession>A0A1G9C6L0</accession>
<dbReference type="InterPro" id="IPR011006">
    <property type="entry name" value="CheY-like_superfamily"/>
</dbReference>
<dbReference type="Gene3D" id="3.30.565.10">
    <property type="entry name" value="Histidine kinase-like ATPase, C-terminal domain"/>
    <property type="match status" value="1"/>
</dbReference>
<keyword evidence="8" id="KW-0472">Membrane</keyword>
<dbReference type="GO" id="GO:0000155">
    <property type="term" value="F:phosphorelay sensor kinase activity"/>
    <property type="evidence" value="ECO:0007669"/>
    <property type="project" value="InterPro"/>
</dbReference>
<dbReference type="InterPro" id="IPR003594">
    <property type="entry name" value="HATPase_dom"/>
</dbReference>
<dbReference type="CDD" id="cd00082">
    <property type="entry name" value="HisKA"/>
    <property type="match status" value="1"/>
</dbReference>
<gene>
    <name evidence="11" type="ORF">SAMN05216186_107138</name>
</gene>
<dbReference type="SUPFAM" id="SSF47384">
    <property type="entry name" value="Homodimeric domain of signal transducing histidine kinase"/>
    <property type="match status" value="1"/>
</dbReference>
<feature type="modified residue" description="4-aspartylphosphate" evidence="7">
    <location>
        <position position="468"/>
    </location>
</feature>
<proteinExistence type="predicted"/>
<dbReference type="Pfam" id="PF02518">
    <property type="entry name" value="HATPase_c"/>
    <property type="match status" value="1"/>
</dbReference>
<evidence type="ECO:0000256" key="5">
    <source>
        <dbReference type="ARBA" id="ARBA00022777"/>
    </source>
</evidence>
<keyword evidence="12" id="KW-1185">Reference proteome</keyword>
<dbReference type="InterPro" id="IPR036097">
    <property type="entry name" value="HisK_dim/P_sf"/>
</dbReference>
<dbReference type="EC" id="2.7.13.3" evidence="2"/>
<dbReference type="InterPro" id="IPR005467">
    <property type="entry name" value="His_kinase_dom"/>
</dbReference>
<evidence type="ECO:0000313" key="11">
    <source>
        <dbReference type="EMBL" id="SDK47313.1"/>
    </source>
</evidence>
<dbReference type="STRING" id="137658.SAMN05216186_107138"/>
<dbReference type="InterPro" id="IPR003661">
    <property type="entry name" value="HisK_dim/P_dom"/>
</dbReference>
<evidence type="ECO:0000313" key="12">
    <source>
        <dbReference type="Proteomes" id="UP000198706"/>
    </source>
</evidence>
<feature type="transmembrane region" description="Helical" evidence="8">
    <location>
        <begin position="46"/>
        <end position="65"/>
    </location>
</feature>
<dbReference type="PROSITE" id="PS50109">
    <property type="entry name" value="HIS_KIN"/>
    <property type="match status" value="1"/>
</dbReference>
<dbReference type="SUPFAM" id="SSF55874">
    <property type="entry name" value="ATPase domain of HSP90 chaperone/DNA topoisomerase II/histidine kinase"/>
    <property type="match status" value="1"/>
</dbReference>
<keyword evidence="5 11" id="KW-0418">Kinase</keyword>
<evidence type="ECO:0000256" key="4">
    <source>
        <dbReference type="ARBA" id="ARBA00022679"/>
    </source>
</evidence>
<evidence type="ECO:0000256" key="2">
    <source>
        <dbReference type="ARBA" id="ARBA00012438"/>
    </source>
</evidence>
<keyword evidence="8" id="KW-0812">Transmembrane</keyword>
<evidence type="ECO:0000256" key="1">
    <source>
        <dbReference type="ARBA" id="ARBA00000085"/>
    </source>
</evidence>
<organism evidence="11 12">
    <name type="scientific">Pseudomonas indica</name>
    <dbReference type="NCBI Taxonomy" id="137658"/>
    <lineage>
        <taxon>Bacteria</taxon>
        <taxon>Pseudomonadati</taxon>
        <taxon>Pseudomonadota</taxon>
        <taxon>Gammaproteobacteria</taxon>
        <taxon>Pseudomonadales</taxon>
        <taxon>Pseudomonadaceae</taxon>
        <taxon>Pseudomonas</taxon>
    </lineage>
</organism>
<dbReference type="EMBL" id="FNFD01000007">
    <property type="protein sequence ID" value="SDK47313.1"/>
    <property type="molecule type" value="Genomic_DNA"/>
</dbReference>
<feature type="transmembrane region" description="Helical" evidence="8">
    <location>
        <begin position="119"/>
        <end position="142"/>
    </location>
</feature>
<dbReference type="RefSeq" id="WP_084337382.1">
    <property type="nucleotide sequence ID" value="NZ_FNFD01000007.1"/>
</dbReference>
<dbReference type="Pfam" id="PF00072">
    <property type="entry name" value="Response_reg"/>
    <property type="match status" value="1"/>
</dbReference>
<dbReference type="CDD" id="cd00156">
    <property type="entry name" value="REC"/>
    <property type="match status" value="1"/>
</dbReference>
<dbReference type="InterPro" id="IPR004358">
    <property type="entry name" value="Sig_transdc_His_kin-like_C"/>
</dbReference>
<protein>
    <recommendedName>
        <fullName evidence="2">histidine kinase</fullName>
        <ecNumber evidence="2">2.7.13.3</ecNumber>
    </recommendedName>
</protein>
<evidence type="ECO:0000256" key="8">
    <source>
        <dbReference type="SAM" id="Phobius"/>
    </source>
</evidence>
<dbReference type="AlphaFoldDB" id="A0A1G9C6L0"/>
<keyword evidence="8" id="KW-1133">Transmembrane helix</keyword>
<evidence type="ECO:0000259" key="10">
    <source>
        <dbReference type="PROSITE" id="PS50110"/>
    </source>
</evidence>
<feature type="domain" description="Response regulatory" evidence="10">
    <location>
        <begin position="424"/>
        <end position="534"/>
    </location>
</feature>
<dbReference type="SUPFAM" id="SSF52172">
    <property type="entry name" value="CheY-like"/>
    <property type="match status" value="1"/>
</dbReference>
<keyword evidence="6" id="KW-0902">Two-component regulatory system</keyword>